<dbReference type="InterPro" id="IPR036188">
    <property type="entry name" value="FAD/NAD-bd_sf"/>
</dbReference>
<dbReference type="EMBL" id="JAAGMQ010000142">
    <property type="protein sequence ID" value="NEC32551.1"/>
    <property type="molecule type" value="Genomic_DNA"/>
</dbReference>
<dbReference type="Gene3D" id="3.50.50.60">
    <property type="entry name" value="FAD/NAD(P)-binding domain"/>
    <property type="match status" value="2"/>
</dbReference>
<dbReference type="InterPro" id="IPR023753">
    <property type="entry name" value="FAD/NAD-binding_dom"/>
</dbReference>
<dbReference type="InterPro" id="IPR028202">
    <property type="entry name" value="Reductase_C"/>
</dbReference>
<evidence type="ECO:0000259" key="6">
    <source>
        <dbReference type="Pfam" id="PF14759"/>
    </source>
</evidence>
<dbReference type="PANTHER" id="PTHR43557">
    <property type="entry name" value="APOPTOSIS-INDUCING FACTOR 1"/>
    <property type="match status" value="1"/>
</dbReference>
<dbReference type="SUPFAM" id="SSF51905">
    <property type="entry name" value="FAD/NAD(P)-binding domain"/>
    <property type="match status" value="1"/>
</dbReference>
<organism evidence="7 8">
    <name type="scientific">Streptomyces rubrogriseus</name>
    <dbReference type="NCBI Taxonomy" id="194673"/>
    <lineage>
        <taxon>Bacteria</taxon>
        <taxon>Bacillati</taxon>
        <taxon>Actinomycetota</taxon>
        <taxon>Actinomycetes</taxon>
        <taxon>Kitasatosporales</taxon>
        <taxon>Streptomycetaceae</taxon>
        <taxon>Streptomyces</taxon>
        <taxon>Streptomyces violaceoruber group</taxon>
    </lineage>
</organism>
<dbReference type="Pfam" id="PF14759">
    <property type="entry name" value="Reductase_C"/>
    <property type="match status" value="1"/>
</dbReference>
<dbReference type="Gene3D" id="3.30.390.30">
    <property type="match status" value="1"/>
</dbReference>
<dbReference type="GO" id="GO:0005737">
    <property type="term" value="C:cytoplasm"/>
    <property type="evidence" value="ECO:0007669"/>
    <property type="project" value="TreeGrafter"/>
</dbReference>
<feature type="domain" description="FAD/NAD(P)-binding" evidence="5">
    <location>
        <begin position="10"/>
        <end position="305"/>
    </location>
</feature>
<dbReference type="PANTHER" id="PTHR43557:SF2">
    <property type="entry name" value="RIESKE DOMAIN-CONTAINING PROTEIN-RELATED"/>
    <property type="match status" value="1"/>
</dbReference>
<dbReference type="PRINTS" id="PR00368">
    <property type="entry name" value="FADPNR"/>
</dbReference>
<dbReference type="InterPro" id="IPR050446">
    <property type="entry name" value="FAD-oxidoreductase/Apoptosis"/>
</dbReference>
<sequence>MSTSQHPPRRILIVGAGLAGASAAAALREQGFDGDITVFGEQSHDPYELPPLSKDVLLGRRDEPDWVRGAGYWDDHGITLRRDTAVTALEPADHEIVDADGTAHGYDRLLLATGSRPRVPPGFEGPGVHTLRTLDDALTLREKLTDGARVVIVGAGWIGCEVASAARAHGARVTMVDPVPLPLRHVLGDQVGAVFRDLHADHGVALRLGVGATGTEVRPDGRTVLLDDGSELPADVVVVGVGARPRTELAEAAGLDLAAGAVATDAALRTSAPDVYAAGDIAAHDHPRHEGRVRVEHWSNAKEQGTHVAGNLLGGHDAYGADPYFFSDQYDLGCEYRGLADPARDELVLRGDPVTREFLAFWLRDGRIAAALNVNSWDHGDALTALVGSRARVSAQQLTEADLDALATGDAPPRP</sequence>
<dbReference type="SUPFAM" id="SSF55424">
    <property type="entry name" value="FAD/NAD-linked reductases, dimerisation (C-terminal) domain"/>
    <property type="match status" value="1"/>
</dbReference>
<comment type="caution">
    <text evidence="7">The sequence shown here is derived from an EMBL/GenBank/DDBJ whole genome shotgun (WGS) entry which is preliminary data.</text>
</comment>
<proteinExistence type="predicted"/>
<evidence type="ECO:0000313" key="7">
    <source>
        <dbReference type="EMBL" id="NEC32551.1"/>
    </source>
</evidence>
<dbReference type="AlphaFoldDB" id="A0A6G3T939"/>
<evidence type="ECO:0000256" key="3">
    <source>
        <dbReference type="ARBA" id="ARBA00022827"/>
    </source>
</evidence>
<comment type="cofactor">
    <cofactor evidence="1">
        <name>FAD</name>
        <dbReference type="ChEBI" id="CHEBI:57692"/>
    </cofactor>
</comment>
<accession>A0A6G3T939</accession>
<evidence type="ECO:0000259" key="5">
    <source>
        <dbReference type="Pfam" id="PF07992"/>
    </source>
</evidence>
<evidence type="ECO:0000256" key="4">
    <source>
        <dbReference type="ARBA" id="ARBA00023002"/>
    </source>
</evidence>
<evidence type="ECO:0000256" key="1">
    <source>
        <dbReference type="ARBA" id="ARBA00001974"/>
    </source>
</evidence>
<feature type="domain" description="Reductase C-terminal" evidence="6">
    <location>
        <begin position="324"/>
        <end position="403"/>
    </location>
</feature>
<reference evidence="7 8" key="1">
    <citation type="submission" date="2020-01" db="EMBL/GenBank/DDBJ databases">
        <title>Insect and environment-associated Actinomycetes.</title>
        <authorList>
            <person name="Currrie C."/>
            <person name="Chevrette M."/>
            <person name="Carlson C."/>
            <person name="Stubbendieck R."/>
            <person name="Wendt-Pienkowski E."/>
        </authorList>
    </citation>
    <scope>NUCLEOTIDE SEQUENCE [LARGE SCALE GENOMIC DNA]</scope>
    <source>
        <strain evidence="7 8">SID7739</strain>
    </source>
</reference>
<keyword evidence="3" id="KW-0274">FAD</keyword>
<dbReference type="GO" id="GO:0016651">
    <property type="term" value="F:oxidoreductase activity, acting on NAD(P)H"/>
    <property type="evidence" value="ECO:0007669"/>
    <property type="project" value="TreeGrafter"/>
</dbReference>
<protein>
    <submittedName>
        <fullName evidence="7">NAD(P)/FAD-dependent oxidoreductase</fullName>
    </submittedName>
</protein>
<dbReference type="Pfam" id="PF07992">
    <property type="entry name" value="Pyr_redox_2"/>
    <property type="match status" value="1"/>
</dbReference>
<dbReference type="Proteomes" id="UP000475666">
    <property type="component" value="Unassembled WGS sequence"/>
</dbReference>
<name>A0A6G3T939_9ACTN</name>
<dbReference type="RefSeq" id="WP_164271239.1">
    <property type="nucleotide sequence ID" value="NZ_JAAGMQ010000142.1"/>
</dbReference>
<gene>
    <name evidence="7" type="ORF">G3I66_05065</name>
</gene>
<dbReference type="InterPro" id="IPR016156">
    <property type="entry name" value="FAD/NAD-linked_Rdtase_dimer_sf"/>
</dbReference>
<evidence type="ECO:0000313" key="8">
    <source>
        <dbReference type="Proteomes" id="UP000475666"/>
    </source>
</evidence>
<evidence type="ECO:0000256" key="2">
    <source>
        <dbReference type="ARBA" id="ARBA00022630"/>
    </source>
</evidence>
<keyword evidence="2" id="KW-0285">Flavoprotein</keyword>
<dbReference type="PRINTS" id="PR00411">
    <property type="entry name" value="PNDRDTASEI"/>
</dbReference>
<keyword evidence="4" id="KW-0560">Oxidoreductase</keyword>